<dbReference type="RefSeq" id="WP_267449322.1">
    <property type="nucleotide sequence ID" value="NZ_JADZGI010000001.1"/>
</dbReference>
<dbReference type="SUPFAM" id="SSF58104">
    <property type="entry name" value="Methyl-accepting chemotaxis protein (MCP) signaling domain"/>
    <property type="match status" value="1"/>
</dbReference>
<evidence type="ECO:0000313" key="8">
    <source>
        <dbReference type="EMBL" id="MBH0111716.1"/>
    </source>
</evidence>
<dbReference type="InterPro" id="IPR051310">
    <property type="entry name" value="MCP_chemotaxis"/>
</dbReference>
<dbReference type="AlphaFoldDB" id="A0A931MK76"/>
<dbReference type="GO" id="GO:0007165">
    <property type="term" value="P:signal transduction"/>
    <property type="evidence" value="ECO:0007669"/>
    <property type="project" value="UniProtKB-KW"/>
</dbReference>
<dbReference type="Gene3D" id="1.10.8.500">
    <property type="entry name" value="HAMP domain in histidine kinase"/>
    <property type="match status" value="1"/>
</dbReference>
<evidence type="ECO:0000256" key="4">
    <source>
        <dbReference type="SAM" id="MobiDB-lite"/>
    </source>
</evidence>
<dbReference type="GO" id="GO:0006935">
    <property type="term" value="P:chemotaxis"/>
    <property type="evidence" value="ECO:0007669"/>
    <property type="project" value="UniProtKB-KW"/>
</dbReference>
<evidence type="ECO:0000259" key="7">
    <source>
        <dbReference type="PROSITE" id="PS50885"/>
    </source>
</evidence>
<dbReference type="Pfam" id="PF00015">
    <property type="entry name" value="MCPsignal"/>
    <property type="match status" value="1"/>
</dbReference>
<evidence type="ECO:0000256" key="3">
    <source>
        <dbReference type="PROSITE-ProRule" id="PRU00284"/>
    </source>
</evidence>
<keyword evidence="9" id="KW-1185">Reference proteome</keyword>
<evidence type="ECO:0000256" key="2">
    <source>
        <dbReference type="ARBA" id="ARBA00029447"/>
    </source>
</evidence>
<comment type="similarity">
    <text evidence="2">Belongs to the methyl-accepting chemotaxis (MCP) protein family.</text>
</comment>
<keyword evidence="1" id="KW-0145">Chemotaxis</keyword>
<feature type="region of interest" description="Disordered" evidence="4">
    <location>
        <begin position="584"/>
        <end position="613"/>
    </location>
</feature>
<comment type="caution">
    <text evidence="8">The sequence shown here is derived from an EMBL/GenBank/DDBJ whole genome shotgun (WGS) entry which is preliminary data.</text>
</comment>
<dbReference type="CDD" id="cd06225">
    <property type="entry name" value="HAMP"/>
    <property type="match status" value="1"/>
</dbReference>
<keyword evidence="5" id="KW-0472">Membrane</keyword>
<dbReference type="EMBL" id="JADZGI010000001">
    <property type="protein sequence ID" value="MBH0111716.1"/>
    <property type="molecule type" value="Genomic_DNA"/>
</dbReference>
<dbReference type="InterPro" id="IPR024478">
    <property type="entry name" value="HlyB_4HB_MCP"/>
</dbReference>
<dbReference type="PROSITE" id="PS50885">
    <property type="entry name" value="HAMP"/>
    <property type="match status" value="2"/>
</dbReference>
<sequence length="613" mass="64635">MKIRTITMVAASLVALLALLSGTMALRFIDTLGDSLAYSSENTVPSLSVLGDISQSAGQARVLTTQHILAPTPSVTRQIDKELLAAIARTDAGFERYAPLVSDETEAKMFSQLRDNWERWKAAVEPVRSESLAIRTVEATARYNRQLKPLGAAFDTVIDKQFAYNVEIADEAGVRGQADTASSFNWIAGLLVAIGVVCVGVMVVMQMRLNRPLAALTRAMEEMAGGNLDRQVPGGEKSDEIGAIARALEAIKQGVAARAEAQAREQARAQEVVVEQLGHGLGALKAGRLDCAISRSFPGEYESLRVDFNATLETLASLLSQVAEASDNVGNGSSEIASAADDLANRTSSQAAALEESAAAVRELRDAVTETANVADSARQNASETEHEAVQGGEVVQRAVTAMEAISKSSQRMAEIVTLIDGIAFQTNLLALNAGVEAARAGEAGKGFAVVATEVRALAERSAEAAREISGIIQASGADVSNGEEMMGRTREALDKIVSRTGTLSGLIRQIAESASAQTDTIRQVDEVVGQMDTATQQNAALVEQSTAASRGLAEEAERMGQLVRRFDLGGGRGAAREGNVRPMPARAVSPAPPMRPALSVGSAAVDTDWSEF</sequence>
<dbReference type="Pfam" id="PF12729">
    <property type="entry name" value="4HB_MCP_1"/>
    <property type="match status" value="1"/>
</dbReference>
<dbReference type="PROSITE" id="PS50111">
    <property type="entry name" value="CHEMOTAXIS_TRANSDUC_2"/>
    <property type="match status" value="1"/>
</dbReference>
<dbReference type="PANTHER" id="PTHR43531">
    <property type="entry name" value="PROTEIN ICFG"/>
    <property type="match status" value="1"/>
</dbReference>
<feature type="domain" description="Methyl-accepting transducer" evidence="6">
    <location>
        <begin position="325"/>
        <end position="554"/>
    </location>
</feature>
<dbReference type="GO" id="GO:0016020">
    <property type="term" value="C:membrane"/>
    <property type="evidence" value="ECO:0007669"/>
    <property type="project" value="InterPro"/>
</dbReference>
<keyword evidence="5" id="KW-1133">Transmembrane helix</keyword>
<dbReference type="SMART" id="SM00283">
    <property type="entry name" value="MA"/>
    <property type="match status" value="1"/>
</dbReference>
<dbReference type="InterPro" id="IPR003660">
    <property type="entry name" value="HAMP_dom"/>
</dbReference>
<evidence type="ECO:0000256" key="1">
    <source>
        <dbReference type="ARBA" id="ARBA00022500"/>
    </source>
</evidence>
<keyword evidence="5" id="KW-0812">Transmembrane</keyword>
<evidence type="ECO:0000259" key="6">
    <source>
        <dbReference type="PROSITE" id="PS50111"/>
    </source>
</evidence>
<keyword evidence="3" id="KW-0807">Transducer</keyword>
<dbReference type="Proteomes" id="UP000617634">
    <property type="component" value="Unassembled WGS sequence"/>
</dbReference>
<evidence type="ECO:0000256" key="5">
    <source>
        <dbReference type="SAM" id="Phobius"/>
    </source>
</evidence>
<accession>A0A931MK76</accession>
<dbReference type="Gene3D" id="1.10.287.950">
    <property type="entry name" value="Methyl-accepting chemotaxis protein"/>
    <property type="match status" value="1"/>
</dbReference>
<dbReference type="Pfam" id="PF00672">
    <property type="entry name" value="HAMP"/>
    <property type="match status" value="1"/>
</dbReference>
<evidence type="ECO:0000313" key="9">
    <source>
        <dbReference type="Proteomes" id="UP000617634"/>
    </source>
</evidence>
<dbReference type="SUPFAM" id="SSF158472">
    <property type="entry name" value="HAMP domain-like"/>
    <property type="match status" value="1"/>
</dbReference>
<organism evidence="8 9">
    <name type="scientific">Novosphingobium aureum</name>
    <dbReference type="NCBI Taxonomy" id="2792964"/>
    <lineage>
        <taxon>Bacteria</taxon>
        <taxon>Pseudomonadati</taxon>
        <taxon>Pseudomonadota</taxon>
        <taxon>Alphaproteobacteria</taxon>
        <taxon>Sphingomonadales</taxon>
        <taxon>Sphingomonadaceae</taxon>
        <taxon>Novosphingobium</taxon>
    </lineage>
</organism>
<name>A0A931MK76_9SPHN</name>
<dbReference type="InterPro" id="IPR004089">
    <property type="entry name" value="MCPsignal_dom"/>
</dbReference>
<reference evidence="8" key="1">
    <citation type="submission" date="2020-11" db="EMBL/GenBank/DDBJ databases">
        <title>Novosphingobium aureum sp. nov., a marine bacterium isolated from sediment of a salt flat.</title>
        <authorList>
            <person name="Yoo Y."/>
            <person name="Kim J.-J."/>
        </authorList>
    </citation>
    <scope>NUCLEOTIDE SEQUENCE</scope>
    <source>
        <strain evidence="8">YJ-S2-02</strain>
    </source>
</reference>
<feature type="transmembrane region" description="Helical" evidence="5">
    <location>
        <begin position="184"/>
        <end position="205"/>
    </location>
</feature>
<proteinExistence type="inferred from homology"/>
<feature type="domain" description="HAMP" evidence="7">
    <location>
        <begin position="268"/>
        <end position="320"/>
    </location>
</feature>
<dbReference type="SMART" id="SM00304">
    <property type="entry name" value="HAMP"/>
    <property type="match status" value="2"/>
</dbReference>
<gene>
    <name evidence="8" type="ORF">I5E68_01970</name>
</gene>
<feature type="domain" description="HAMP" evidence="7">
    <location>
        <begin position="207"/>
        <end position="260"/>
    </location>
</feature>
<dbReference type="CDD" id="cd11386">
    <property type="entry name" value="MCP_signal"/>
    <property type="match status" value="1"/>
</dbReference>
<protein>
    <submittedName>
        <fullName evidence="8">Methyl-accepting chemotaxis protein</fullName>
    </submittedName>
</protein>
<dbReference type="PANTHER" id="PTHR43531:SF11">
    <property type="entry name" value="METHYL-ACCEPTING CHEMOTAXIS PROTEIN 3"/>
    <property type="match status" value="1"/>
</dbReference>